<dbReference type="AlphaFoldDB" id="A0AAD8NPZ3"/>
<sequence length="91" mass="10258">MSSSRRGDPVKVVIINTEYIKTDALNFKSVVQRLTGKDSLNPAFSLKDKLSHGGTDDGRVGMNSRMSFRDLDKLLLELPIMDDDMYQFCVD</sequence>
<keyword evidence="3" id="KW-1185">Reference proteome</keyword>
<evidence type="ECO:0000259" key="1">
    <source>
        <dbReference type="Pfam" id="PF05678"/>
    </source>
</evidence>
<dbReference type="EMBL" id="JAUHHV010000005">
    <property type="protein sequence ID" value="KAK1424035.1"/>
    <property type="molecule type" value="Genomic_DNA"/>
</dbReference>
<dbReference type="PANTHER" id="PTHR34777:SF1">
    <property type="entry name" value="VQ MOTIF-CONTAINING PROTEIN 10"/>
    <property type="match status" value="1"/>
</dbReference>
<dbReference type="PANTHER" id="PTHR34777">
    <property type="entry name" value="VQ MOTIF-CONTAINING PROTEIN 10"/>
    <property type="match status" value="1"/>
</dbReference>
<proteinExistence type="predicted"/>
<feature type="domain" description="VQ" evidence="1">
    <location>
        <begin position="14"/>
        <end position="39"/>
    </location>
</feature>
<evidence type="ECO:0000313" key="3">
    <source>
        <dbReference type="Proteomes" id="UP001229421"/>
    </source>
</evidence>
<comment type="caution">
    <text evidence="2">The sequence shown here is derived from an EMBL/GenBank/DDBJ whole genome shotgun (WGS) entry which is preliminary data.</text>
</comment>
<organism evidence="2 3">
    <name type="scientific">Tagetes erecta</name>
    <name type="common">African marigold</name>
    <dbReference type="NCBI Taxonomy" id="13708"/>
    <lineage>
        <taxon>Eukaryota</taxon>
        <taxon>Viridiplantae</taxon>
        <taxon>Streptophyta</taxon>
        <taxon>Embryophyta</taxon>
        <taxon>Tracheophyta</taxon>
        <taxon>Spermatophyta</taxon>
        <taxon>Magnoliopsida</taxon>
        <taxon>eudicotyledons</taxon>
        <taxon>Gunneridae</taxon>
        <taxon>Pentapetalae</taxon>
        <taxon>asterids</taxon>
        <taxon>campanulids</taxon>
        <taxon>Asterales</taxon>
        <taxon>Asteraceae</taxon>
        <taxon>Asteroideae</taxon>
        <taxon>Heliantheae alliance</taxon>
        <taxon>Tageteae</taxon>
        <taxon>Tagetes</taxon>
    </lineage>
</organism>
<name>A0AAD8NPZ3_TARER</name>
<dbReference type="Proteomes" id="UP001229421">
    <property type="component" value="Unassembled WGS sequence"/>
</dbReference>
<protein>
    <recommendedName>
        <fullName evidence="1">VQ domain-containing protein</fullName>
    </recommendedName>
</protein>
<gene>
    <name evidence="2" type="ORF">QVD17_19346</name>
</gene>
<accession>A0AAD8NPZ3</accession>
<evidence type="ECO:0000313" key="2">
    <source>
        <dbReference type="EMBL" id="KAK1424035.1"/>
    </source>
</evidence>
<reference evidence="2" key="1">
    <citation type="journal article" date="2023" name="bioRxiv">
        <title>Improved chromosome-level genome assembly for marigold (Tagetes erecta).</title>
        <authorList>
            <person name="Jiang F."/>
            <person name="Yuan L."/>
            <person name="Wang S."/>
            <person name="Wang H."/>
            <person name="Xu D."/>
            <person name="Wang A."/>
            <person name="Fan W."/>
        </authorList>
    </citation>
    <scope>NUCLEOTIDE SEQUENCE</scope>
    <source>
        <strain evidence="2">WSJ</strain>
        <tissue evidence="2">Leaf</tissue>
    </source>
</reference>
<dbReference type="InterPro" id="IPR008889">
    <property type="entry name" value="VQ"/>
</dbReference>
<dbReference type="InterPro" id="IPR039608">
    <property type="entry name" value="VQ_1/10"/>
</dbReference>
<dbReference type="Pfam" id="PF05678">
    <property type="entry name" value="VQ"/>
    <property type="match status" value="1"/>
</dbReference>